<proteinExistence type="predicted"/>
<name>A0A6N8IIH2_9ACTN</name>
<comment type="caution">
    <text evidence="1">The sequence shown here is derived from an EMBL/GenBank/DDBJ whole genome shotgun (WGS) entry which is preliminary data.</text>
</comment>
<sequence length="600" mass="66965">MNFDSTRIEQVGNNAVRDKLIQVEDIKYEVYENDKTTAIDGYIEVYPAGAKKKKPYLGRISLQVKASAASKGSSYRHSRKDIECYLSEGGILFFFCEVSEDYREKNLYYDCLLPVDLREMLRAMKEKGTDSISRPLRLLPDDSIELRRIIEEFLENKFAQAPFVLKGPGDLLKLTAAGLKIKSLKMPKVPRRGNAGLTFGDFSNGGYLYATMQDGRKAVAIFESLASLSISRTEHVTSGDFASEMPVSTTMTAEFNTLNIGKVSISFAVKESNGQRLIRFDYTGGFRERVLSGRFVLALIRTGTMKVGNRAFSFGSFEFEPSDVDRIAKITDHAERISRILDVLHVEQDWDPSTLSDKELSDLSSLALALLDGEPVSLSTVGDSTLEAGLVDVNIQGATIRLLAIKESRGRYRLYDLFSDSVPFMFCFSKKETGEGAIEMPPLLFSSVEDYMSIVNFDVRSFEKKLAGIHPTEHFDEAMADGIVSMLQAYDAGARAGKKLLSVAILAAKAALEFNDSADNRINYWQAVARERKLTESEKDELAELGERFRDDAAVSAACSALIGERRNARLALKRMDPKSRSLFESWPIARFLKCPDEEL</sequence>
<accession>A0A6N8IIH2</accession>
<evidence type="ECO:0000313" key="1">
    <source>
        <dbReference type="EMBL" id="MVN15637.1"/>
    </source>
</evidence>
<dbReference type="EMBL" id="WPOC01000015">
    <property type="protein sequence ID" value="MVN15637.1"/>
    <property type="molecule type" value="Genomic_DNA"/>
</dbReference>
<evidence type="ECO:0008006" key="3">
    <source>
        <dbReference type="Google" id="ProtNLM"/>
    </source>
</evidence>
<dbReference type="SMR" id="A0A6N8IIH2"/>
<dbReference type="Proteomes" id="UP000468327">
    <property type="component" value="Unassembled WGS sequence"/>
</dbReference>
<reference evidence="1 2" key="1">
    <citation type="submission" date="2019-11" db="EMBL/GenBank/DDBJ databases">
        <title>Whole genome shotgun sequencing (WGS) data from Adlercreutzia equolifaciens ResAG-91, Eggerthella lenta MRI-F36, MRI-F37, MRI-F40, ResAG-49, ResAG-88, ResAG-121, ResAG-145, and Gordonibacter sp. ResAG-5, ResAG-26, ResAG-43, ResAG-50, ResAG-59.</title>
        <authorList>
            <person name="Stoll D.A."/>
            <person name="Danylec N."/>
            <person name="Franz C.M.A.P."/>
            <person name="Huch M."/>
        </authorList>
    </citation>
    <scope>NUCLEOTIDE SEQUENCE [LARGE SCALE GENOMIC DNA]</scope>
    <source>
        <strain evidence="1 2">ResAG-59</strain>
    </source>
</reference>
<evidence type="ECO:0000313" key="2">
    <source>
        <dbReference type="Proteomes" id="UP000468327"/>
    </source>
</evidence>
<protein>
    <recommendedName>
        <fullName evidence="3">DUF4365 domain-containing protein</fullName>
    </recommendedName>
</protein>
<dbReference type="AlphaFoldDB" id="A0A6N8IIH2"/>
<organism evidence="1 2">
    <name type="scientific">Gordonibacter urolithinfaciens</name>
    <dbReference type="NCBI Taxonomy" id="1335613"/>
    <lineage>
        <taxon>Bacteria</taxon>
        <taxon>Bacillati</taxon>
        <taxon>Actinomycetota</taxon>
        <taxon>Coriobacteriia</taxon>
        <taxon>Eggerthellales</taxon>
        <taxon>Eggerthellaceae</taxon>
        <taxon>Gordonibacter</taxon>
    </lineage>
</organism>
<dbReference type="RefSeq" id="WP_157007332.1">
    <property type="nucleotide sequence ID" value="NZ_WPOC01000015.1"/>
</dbReference>
<keyword evidence="2" id="KW-1185">Reference proteome</keyword>
<gene>
    <name evidence="1" type="ORF">GO738_09830</name>
</gene>